<keyword evidence="2" id="KW-1133">Transmembrane helix</keyword>
<feature type="compositionally biased region" description="Low complexity" evidence="1">
    <location>
        <begin position="229"/>
        <end position="240"/>
    </location>
</feature>
<evidence type="ECO:0000313" key="4">
    <source>
        <dbReference type="Proteomes" id="UP000248889"/>
    </source>
</evidence>
<feature type="transmembrane region" description="Helical" evidence="2">
    <location>
        <begin position="127"/>
        <end position="152"/>
    </location>
</feature>
<evidence type="ECO:0000256" key="2">
    <source>
        <dbReference type="SAM" id="Phobius"/>
    </source>
</evidence>
<name>A0A2X0JXX8_9ACTN</name>
<dbReference type="OrthoDB" id="5079801at2"/>
<dbReference type="RefSeq" id="WP_111506528.1">
    <property type="nucleotide sequence ID" value="NZ_QKYN01000136.1"/>
</dbReference>
<comment type="caution">
    <text evidence="3">The sequence shown here is derived from an EMBL/GenBank/DDBJ whole genome shotgun (WGS) entry which is preliminary data.</text>
</comment>
<feature type="compositionally biased region" description="Low complexity" evidence="1">
    <location>
        <begin position="266"/>
        <end position="282"/>
    </location>
</feature>
<evidence type="ECO:0000256" key="1">
    <source>
        <dbReference type="SAM" id="MobiDB-lite"/>
    </source>
</evidence>
<gene>
    <name evidence="3" type="ORF">DN069_30845</name>
</gene>
<proteinExistence type="predicted"/>
<keyword evidence="2" id="KW-0472">Membrane</keyword>
<organism evidence="3 4">
    <name type="scientific">Streptacidiphilus pinicola</name>
    <dbReference type="NCBI Taxonomy" id="2219663"/>
    <lineage>
        <taxon>Bacteria</taxon>
        <taxon>Bacillati</taxon>
        <taxon>Actinomycetota</taxon>
        <taxon>Actinomycetes</taxon>
        <taxon>Kitasatosporales</taxon>
        <taxon>Streptomycetaceae</taxon>
        <taxon>Streptacidiphilus</taxon>
    </lineage>
</organism>
<dbReference type="Proteomes" id="UP000248889">
    <property type="component" value="Unassembled WGS sequence"/>
</dbReference>
<reference evidence="3 4" key="1">
    <citation type="submission" date="2018-06" db="EMBL/GenBank/DDBJ databases">
        <title>Streptacidiphilus pinicola sp. nov., isolated from pine grove soil.</title>
        <authorList>
            <person name="Roh S.G."/>
            <person name="Park S."/>
            <person name="Kim M.-K."/>
            <person name="Yun B.-R."/>
            <person name="Park J."/>
            <person name="Kim M.J."/>
            <person name="Kim Y.S."/>
            <person name="Kim S.B."/>
        </authorList>
    </citation>
    <scope>NUCLEOTIDE SEQUENCE [LARGE SCALE GENOMIC DNA]</scope>
    <source>
        <strain evidence="3 4">MMS16-CNU450</strain>
    </source>
</reference>
<evidence type="ECO:0000313" key="3">
    <source>
        <dbReference type="EMBL" id="RAG81855.1"/>
    </source>
</evidence>
<feature type="transmembrane region" description="Helical" evidence="2">
    <location>
        <begin position="51"/>
        <end position="73"/>
    </location>
</feature>
<feature type="region of interest" description="Disordered" evidence="1">
    <location>
        <begin position="161"/>
        <end position="282"/>
    </location>
</feature>
<keyword evidence="2" id="KW-0812">Transmembrane</keyword>
<feature type="transmembrane region" description="Helical" evidence="2">
    <location>
        <begin position="85"/>
        <end position="107"/>
    </location>
</feature>
<dbReference type="AlphaFoldDB" id="A0A2X0JXX8"/>
<accession>A0A2X0JXX8</accession>
<keyword evidence="4" id="KW-1185">Reference proteome</keyword>
<dbReference type="EMBL" id="QKYN01000136">
    <property type="protein sequence ID" value="RAG81855.1"/>
    <property type="molecule type" value="Genomic_DNA"/>
</dbReference>
<sequence length="351" mass="35270">MNLRTVTRGDAALAASALLLLVSSFFTFYQAGVDACTGTASACSTNAWNSALFPLLPGVVLLGVIGPVLVLLGRLLPQEPSALGIGLRPWGVVLTVAAAWSALWALFGGPTGELFGHPEVSSSPQLGAFLAFLFCAADVVLAVAGPVLPVLAAPLLPEAKAQTPPSPYAPQGGEGHPGVAGFDAAGGPQQPHVGHFNPQPVQQGHPGEPFHGPEKQGATLPLPTPGEQAAAGGSDSSDAATARLSQPMPKDGPPGAASTVRLGTGPAPAAQPSAQPAAEPAEAAPAFAPFWFAVPAARPLAPENDPTGAPVGELVPGTWYLAIAQRGEALLARTQEGKSGLLIDTTGIQRG</sequence>
<protein>
    <submittedName>
        <fullName evidence="3">Uncharacterized protein</fullName>
    </submittedName>
</protein>